<dbReference type="STRING" id="1073089.A0A1L9RUK4"/>
<dbReference type="EC" id="3.4.16.6" evidence="15"/>
<dbReference type="Pfam" id="PF04252">
    <property type="entry name" value="SFM1-like"/>
    <property type="match status" value="1"/>
</dbReference>
<dbReference type="InterPro" id="IPR001563">
    <property type="entry name" value="Peptidase_S10"/>
</dbReference>
<evidence type="ECO:0000256" key="17">
    <source>
        <dbReference type="ARBA" id="ARBA00040628"/>
    </source>
</evidence>
<sequence>MSNPNKGQPATFVVEHLDPELGPWSALEYGCIARESHASGARFLLSSVPESLQMPQDLAATKGLEVERGSVEEIFADRKSKVCLLDPAAQVELNPADGNEFEVFLFGGILDRTSELRKKGYVGRRLGPKQMTTDTAVRVTRIVTQEKVPLEQIQYVDYPEILVNKHERTEMPFRYVKDKDGQPIMPSGAFSVSSWALSLLLLLSPDLVTAQSAADYYVHSLPGAPEGPLLKMHAGHIEVDPGNNGNLFFWHYQNRHIANRQRTVIWLNGGPGCSSMDGALMEVGPYRLKDDHTLEYNEGSWDEFANLLFVDQPVGTGFSYVNGDSYLHELDEMAAQFVTFLEKWFDIFPEYENDDLYISGESYAGQHIPYIAKAIQERNKNTPKGTKAQWNLRGLLIGNGWISPVDQYPTYLPFAYEEGLIKEGSRIAKSLEVKQSVCLSKLETFKNDMYIADCEEILTDMLRDTQDGNNECYNMYDVRLRDSFPSCGMAWPPDLTNMKPYLRRADVIKALNINPDKKSGWEECVGAVSSSFTARNSKPAVQILPGLLESGLPILLFSGDKDLICNHVGTEQLINNMKWNGGTGFETSPGVWAPRHDWTFEDEPAGIYQYARNLTYVLFYNASHMVPYDLPRQSRDMVDRFLKVDIASIGGSPADSRIDGEKLPQTSVGGHPNSTAAEQQEKEKMKETEWKAYAKSGEAVLVVLIIGVTVWGFFIWRSRQRHRGYQGVYPKSVNNSSVLERFHNKRSEAADVEAGDFDESELDNLHSPDMEREHYAVGDDSDDDLDHQHRRQAPKTGGDHL</sequence>
<feature type="region of interest" description="Disordered" evidence="19">
    <location>
        <begin position="653"/>
        <end position="683"/>
    </location>
</feature>
<gene>
    <name evidence="21" type="ORF">ASPWEDRAFT_48793</name>
</gene>
<feature type="compositionally biased region" description="Basic and acidic residues" evidence="19">
    <location>
        <begin position="763"/>
        <end position="777"/>
    </location>
</feature>
<dbReference type="RefSeq" id="XP_040692265.1">
    <property type="nucleotide sequence ID" value="XM_040837163.1"/>
</dbReference>
<feature type="transmembrane region" description="Helical" evidence="20">
    <location>
        <begin position="699"/>
        <end position="716"/>
    </location>
</feature>
<dbReference type="PANTHER" id="PTHR35517:SF1">
    <property type="entry name" value="PROTEIN ARGININE N-METHYLTRANSFERASE SFM1"/>
    <property type="match status" value="1"/>
</dbReference>
<keyword evidence="11" id="KW-0333">Golgi apparatus</keyword>
<comment type="subcellular location">
    <subcellularLocation>
        <location evidence="2">Golgi apparatus</location>
        <location evidence="2">trans-Golgi network membrane</location>
        <topology evidence="2">Single-pass type I membrane protein</topology>
    </subcellularLocation>
</comment>
<dbReference type="Gene3D" id="3.40.50.1820">
    <property type="entry name" value="alpha/beta hydrolase"/>
    <property type="match status" value="1"/>
</dbReference>
<dbReference type="OrthoDB" id="443318at2759"/>
<evidence type="ECO:0000313" key="21">
    <source>
        <dbReference type="EMBL" id="OJJ38589.1"/>
    </source>
</evidence>
<evidence type="ECO:0000256" key="2">
    <source>
        <dbReference type="ARBA" id="ARBA00004393"/>
    </source>
</evidence>
<reference evidence="22" key="1">
    <citation type="journal article" date="2017" name="Genome Biol.">
        <title>Comparative genomics reveals high biological diversity and specific adaptations in the industrially and medically important fungal genus Aspergillus.</title>
        <authorList>
            <person name="de Vries R.P."/>
            <person name="Riley R."/>
            <person name="Wiebenga A."/>
            <person name="Aguilar-Osorio G."/>
            <person name="Amillis S."/>
            <person name="Uchima C.A."/>
            <person name="Anderluh G."/>
            <person name="Asadollahi M."/>
            <person name="Askin M."/>
            <person name="Barry K."/>
            <person name="Battaglia E."/>
            <person name="Bayram O."/>
            <person name="Benocci T."/>
            <person name="Braus-Stromeyer S.A."/>
            <person name="Caldana C."/>
            <person name="Canovas D."/>
            <person name="Cerqueira G.C."/>
            <person name="Chen F."/>
            <person name="Chen W."/>
            <person name="Choi C."/>
            <person name="Clum A."/>
            <person name="Dos Santos R.A."/>
            <person name="Damasio A.R."/>
            <person name="Diallinas G."/>
            <person name="Emri T."/>
            <person name="Fekete E."/>
            <person name="Flipphi M."/>
            <person name="Freyberg S."/>
            <person name="Gallo A."/>
            <person name="Gournas C."/>
            <person name="Habgood R."/>
            <person name="Hainaut M."/>
            <person name="Harispe M.L."/>
            <person name="Henrissat B."/>
            <person name="Hilden K.S."/>
            <person name="Hope R."/>
            <person name="Hossain A."/>
            <person name="Karabika E."/>
            <person name="Karaffa L."/>
            <person name="Karanyi Z."/>
            <person name="Krasevec N."/>
            <person name="Kuo A."/>
            <person name="Kusch H."/>
            <person name="LaButti K."/>
            <person name="Lagendijk E.L."/>
            <person name="Lapidus A."/>
            <person name="Levasseur A."/>
            <person name="Lindquist E."/>
            <person name="Lipzen A."/>
            <person name="Logrieco A.F."/>
            <person name="MacCabe A."/>
            <person name="Maekelae M.R."/>
            <person name="Malavazi I."/>
            <person name="Melin P."/>
            <person name="Meyer V."/>
            <person name="Mielnichuk N."/>
            <person name="Miskei M."/>
            <person name="Molnar A.P."/>
            <person name="Mule G."/>
            <person name="Ngan C.Y."/>
            <person name="Orejas M."/>
            <person name="Orosz E."/>
            <person name="Ouedraogo J.P."/>
            <person name="Overkamp K.M."/>
            <person name="Park H.-S."/>
            <person name="Perrone G."/>
            <person name="Piumi F."/>
            <person name="Punt P.J."/>
            <person name="Ram A.F."/>
            <person name="Ramon A."/>
            <person name="Rauscher S."/>
            <person name="Record E."/>
            <person name="Riano-Pachon D.M."/>
            <person name="Robert V."/>
            <person name="Roehrig J."/>
            <person name="Ruller R."/>
            <person name="Salamov A."/>
            <person name="Salih N.S."/>
            <person name="Samson R.A."/>
            <person name="Sandor E."/>
            <person name="Sanguinetti M."/>
            <person name="Schuetze T."/>
            <person name="Sepcic K."/>
            <person name="Shelest E."/>
            <person name="Sherlock G."/>
            <person name="Sophianopoulou V."/>
            <person name="Squina F.M."/>
            <person name="Sun H."/>
            <person name="Susca A."/>
            <person name="Todd R.B."/>
            <person name="Tsang A."/>
            <person name="Unkles S.E."/>
            <person name="van de Wiele N."/>
            <person name="van Rossen-Uffink D."/>
            <person name="Oliveira J.V."/>
            <person name="Vesth T.C."/>
            <person name="Visser J."/>
            <person name="Yu J.-H."/>
            <person name="Zhou M."/>
            <person name="Andersen M.R."/>
            <person name="Archer D.B."/>
            <person name="Baker S.E."/>
            <person name="Benoit I."/>
            <person name="Brakhage A.A."/>
            <person name="Braus G.H."/>
            <person name="Fischer R."/>
            <person name="Frisvad J.C."/>
            <person name="Goldman G.H."/>
            <person name="Houbraken J."/>
            <person name="Oakley B."/>
            <person name="Pocsi I."/>
            <person name="Scazzocchio C."/>
            <person name="Seiboth B."/>
            <person name="vanKuyk P.A."/>
            <person name="Wortman J."/>
            <person name="Dyer P.S."/>
            <person name="Grigoriev I.V."/>
        </authorList>
    </citation>
    <scope>NUCLEOTIDE SEQUENCE [LARGE SCALE GENOMIC DNA]</scope>
    <source>
        <strain evidence="22">DTO 134E9</strain>
    </source>
</reference>
<dbReference type="PROSITE" id="PS00131">
    <property type="entry name" value="CARBOXYPEPT_SER_SER"/>
    <property type="match status" value="1"/>
</dbReference>
<keyword evidence="5" id="KW-0645">Protease</keyword>
<evidence type="ECO:0000256" key="9">
    <source>
        <dbReference type="ARBA" id="ARBA00022801"/>
    </source>
</evidence>
<evidence type="ECO:0000256" key="12">
    <source>
        <dbReference type="ARBA" id="ARBA00023136"/>
    </source>
</evidence>
<evidence type="ECO:0000256" key="4">
    <source>
        <dbReference type="ARBA" id="ARBA00022645"/>
    </source>
</evidence>
<evidence type="ECO:0000256" key="15">
    <source>
        <dbReference type="ARBA" id="ARBA00038895"/>
    </source>
</evidence>
<comment type="function">
    <text evidence="14">Protease with a carboxypeptidase B-like function involved in the C-terminal processing of the lysine and arginine residues from protein precursors. Promotes cell fusion and is involved in the programmed cell death.</text>
</comment>
<dbReference type="InterPro" id="IPR029058">
    <property type="entry name" value="AB_hydrolase_fold"/>
</dbReference>
<keyword evidence="8" id="KW-0732">Signal</keyword>
<name>A0A1L9RUK4_ASPWE</name>
<keyword evidence="7" id="KW-0053">Apoptosis</keyword>
<dbReference type="FunFam" id="3.40.50.1820:FF:000121">
    <property type="entry name" value="Carboxypeptidase D"/>
    <property type="match status" value="1"/>
</dbReference>
<evidence type="ECO:0000256" key="16">
    <source>
        <dbReference type="ARBA" id="ARBA00040403"/>
    </source>
</evidence>
<comment type="catalytic activity">
    <reaction evidence="1">
        <text>Preferential release of a C-terminal arginine or lysine residue.</text>
        <dbReference type="EC" id="3.4.16.6"/>
    </reaction>
</comment>
<dbReference type="GO" id="GO:0005794">
    <property type="term" value="C:Golgi apparatus"/>
    <property type="evidence" value="ECO:0007669"/>
    <property type="project" value="UniProtKB-SubCell"/>
</dbReference>
<feature type="compositionally biased region" description="Polar residues" evidence="19">
    <location>
        <begin position="664"/>
        <end position="674"/>
    </location>
</feature>
<dbReference type="EMBL" id="KV878210">
    <property type="protein sequence ID" value="OJJ38589.1"/>
    <property type="molecule type" value="Genomic_DNA"/>
</dbReference>
<dbReference type="PRINTS" id="PR00724">
    <property type="entry name" value="CRBOXYPTASEC"/>
</dbReference>
<dbReference type="InterPro" id="IPR007364">
    <property type="entry name" value="SFM1-like"/>
</dbReference>
<evidence type="ECO:0000256" key="19">
    <source>
        <dbReference type="SAM" id="MobiDB-lite"/>
    </source>
</evidence>
<keyword evidence="22" id="KW-1185">Reference proteome</keyword>
<evidence type="ECO:0000256" key="6">
    <source>
        <dbReference type="ARBA" id="ARBA00022692"/>
    </source>
</evidence>
<evidence type="ECO:0000256" key="7">
    <source>
        <dbReference type="ARBA" id="ARBA00022703"/>
    </source>
</evidence>
<dbReference type="GO" id="GO:0004185">
    <property type="term" value="F:serine-type carboxypeptidase activity"/>
    <property type="evidence" value="ECO:0007669"/>
    <property type="project" value="UniProtKB-EC"/>
</dbReference>
<evidence type="ECO:0000256" key="14">
    <source>
        <dbReference type="ARBA" id="ARBA00037042"/>
    </source>
</evidence>
<proteinExistence type="inferred from homology"/>
<dbReference type="GO" id="GO:0035241">
    <property type="term" value="F:protein-arginine omega-N monomethyltransferase activity"/>
    <property type="evidence" value="ECO:0007669"/>
    <property type="project" value="TreeGrafter"/>
</dbReference>
<keyword evidence="6 20" id="KW-0812">Transmembrane</keyword>
<dbReference type="CDD" id="cd18090">
    <property type="entry name" value="Arginine_MT_Sfm1"/>
    <property type="match status" value="1"/>
</dbReference>
<keyword evidence="13" id="KW-0325">Glycoprotein</keyword>
<dbReference type="VEuPathDB" id="FungiDB:ASPWEDRAFT_48793"/>
<dbReference type="GO" id="GO:0006915">
    <property type="term" value="P:apoptotic process"/>
    <property type="evidence" value="ECO:0007669"/>
    <property type="project" value="UniProtKB-KW"/>
</dbReference>
<dbReference type="GeneID" id="63753011"/>
<accession>A0A1L9RUK4</accession>
<evidence type="ECO:0000256" key="5">
    <source>
        <dbReference type="ARBA" id="ARBA00022670"/>
    </source>
</evidence>
<dbReference type="Proteomes" id="UP000184383">
    <property type="component" value="Unassembled WGS sequence"/>
</dbReference>
<evidence type="ECO:0000256" key="11">
    <source>
        <dbReference type="ARBA" id="ARBA00023034"/>
    </source>
</evidence>
<dbReference type="InterPro" id="IPR018202">
    <property type="entry name" value="Ser_caboxypep_ser_AS"/>
</dbReference>
<dbReference type="PANTHER" id="PTHR35517">
    <property type="entry name" value="PROTEIN ARGININE N-METHYLTRANSFERASE SFM1"/>
    <property type="match status" value="1"/>
</dbReference>
<evidence type="ECO:0000256" key="3">
    <source>
        <dbReference type="ARBA" id="ARBA00009431"/>
    </source>
</evidence>
<evidence type="ECO:0000256" key="1">
    <source>
        <dbReference type="ARBA" id="ARBA00001003"/>
    </source>
</evidence>
<keyword evidence="10 20" id="KW-1133">Transmembrane helix</keyword>
<keyword evidence="4" id="KW-0121">Carboxypeptidase</keyword>
<dbReference type="Pfam" id="PF00450">
    <property type="entry name" value="Peptidase_S10"/>
    <property type="match status" value="1"/>
</dbReference>
<feature type="region of interest" description="Disordered" evidence="19">
    <location>
        <begin position="748"/>
        <end position="801"/>
    </location>
</feature>
<keyword evidence="12 20" id="KW-0472">Membrane</keyword>
<comment type="similarity">
    <text evidence="3">Belongs to the peptidase S10 family.</text>
</comment>
<evidence type="ECO:0000256" key="18">
    <source>
        <dbReference type="ARBA" id="ARBA00042717"/>
    </source>
</evidence>
<evidence type="ECO:0000256" key="20">
    <source>
        <dbReference type="SAM" id="Phobius"/>
    </source>
</evidence>
<dbReference type="AlphaFoldDB" id="A0A1L9RUK4"/>
<evidence type="ECO:0000256" key="10">
    <source>
        <dbReference type="ARBA" id="ARBA00022989"/>
    </source>
</evidence>
<keyword evidence="9" id="KW-0378">Hydrolase</keyword>
<organism evidence="21 22">
    <name type="scientific">Aspergillus wentii DTO 134E9</name>
    <dbReference type="NCBI Taxonomy" id="1073089"/>
    <lineage>
        <taxon>Eukaryota</taxon>
        <taxon>Fungi</taxon>
        <taxon>Dikarya</taxon>
        <taxon>Ascomycota</taxon>
        <taxon>Pezizomycotina</taxon>
        <taxon>Eurotiomycetes</taxon>
        <taxon>Eurotiomycetidae</taxon>
        <taxon>Eurotiales</taxon>
        <taxon>Aspergillaceae</taxon>
        <taxon>Aspergillus</taxon>
        <taxon>Aspergillus subgen. Cremei</taxon>
    </lineage>
</organism>
<evidence type="ECO:0000256" key="8">
    <source>
        <dbReference type="ARBA" id="ARBA00022729"/>
    </source>
</evidence>
<feature type="compositionally biased region" description="Acidic residues" evidence="19">
    <location>
        <begin position="750"/>
        <end position="762"/>
    </location>
</feature>
<protein>
    <recommendedName>
        <fullName evidence="17">Pheromone-processing carboxypeptidase KEX1</fullName>
        <ecNumber evidence="15">3.4.16.6</ecNumber>
    </recommendedName>
    <alternativeName>
        <fullName evidence="18">Carboxypeptidase D</fullName>
    </alternativeName>
    <alternativeName>
        <fullName evidence="16">Pheromone-processing carboxypeptidase kex1</fullName>
    </alternativeName>
</protein>
<dbReference type="SUPFAM" id="SSF53474">
    <property type="entry name" value="alpha/beta-Hydrolases"/>
    <property type="match status" value="1"/>
</dbReference>
<evidence type="ECO:0000313" key="22">
    <source>
        <dbReference type="Proteomes" id="UP000184383"/>
    </source>
</evidence>
<evidence type="ECO:0000256" key="13">
    <source>
        <dbReference type="ARBA" id="ARBA00023180"/>
    </source>
</evidence>
<dbReference type="GO" id="GO:0006508">
    <property type="term" value="P:proteolysis"/>
    <property type="evidence" value="ECO:0007669"/>
    <property type="project" value="UniProtKB-KW"/>
</dbReference>